<evidence type="ECO:0000313" key="1">
    <source>
        <dbReference type="EMBL" id="KAL2318636.1"/>
    </source>
</evidence>
<comment type="caution">
    <text evidence="1">The sequence shown here is derived from an EMBL/GenBank/DDBJ whole genome shotgun (WGS) entry which is preliminary data.</text>
</comment>
<organism evidence="1 2">
    <name type="scientific">Flemingia macrophylla</name>
    <dbReference type="NCBI Taxonomy" id="520843"/>
    <lineage>
        <taxon>Eukaryota</taxon>
        <taxon>Viridiplantae</taxon>
        <taxon>Streptophyta</taxon>
        <taxon>Embryophyta</taxon>
        <taxon>Tracheophyta</taxon>
        <taxon>Spermatophyta</taxon>
        <taxon>Magnoliopsida</taxon>
        <taxon>eudicotyledons</taxon>
        <taxon>Gunneridae</taxon>
        <taxon>Pentapetalae</taxon>
        <taxon>rosids</taxon>
        <taxon>fabids</taxon>
        <taxon>Fabales</taxon>
        <taxon>Fabaceae</taxon>
        <taxon>Papilionoideae</taxon>
        <taxon>50 kb inversion clade</taxon>
        <taxon>NPAAA clade</taxon>
        <taxon>indigoferoid/millettioid clade</taxon>
        <taxon>Phaseoleae</taxon>
        <taxon>Flemingia</taxon>
    </lineage>
</organism>
<dbReference type="AlphaFoldDB" id="A0ABD1L551"/>
<sequence>MDIGSSGFGEPHVGFLLDLTNKAWAKLMSLEEYMGPCPIWMPYGNLDEALHNLRHLRHGTYTPRRQCHNFLERCHVWRQSDPWAASATFSAPSAPPTLPSFAALFFQISTGLQCLARRFGLAMVVTNQVVYFIGDGDVNNSVDVGEGLRHPPPPPVSDEHDLLHVVLLYGLLPPPPVARQDPVCHPSPRGGPLRDRHHLLPNCLHRKDLNDVIFSPSLSPSSPSLPFPPRRRLRRALRLPTRWRCASGITSRRRWCSGQWSFCWRSCCLREKMTFFIRGMEKILKKRKAKDQKTVTGGVGGSFALPNGLDLLKPNLMLLQLDQSPLDPILQVVLWNLKDKT</sequence>
<reference evidence="1 2" key="1">
    <citation type="submission" date="2024-08" db="EMBL/GenBank/DDBJ databases">
        <title>Insights into the chromosomal genome structure of Flemingia macrophylla.</title>
        <authorList>
            <person name="Ding Y."/>
            <person name="Zhao Y."/>
            <person name="Bi W."/>
            <person name="Wu M."/>
            <person name="Zhao G."/>
            <person name="Gong Y."/>
            <person name="Li W."/>
            <person name="Zhang P."/>
        </authorList>
    </citation>
    <scope>NUCLEOTIDE SEQUENCE [LARGE SCALE GENOMIC DNA]</scope>
    <source>
        <strain evidence="1">DYQJB</strain>
        <tissue evidence="1">Leaf</tissue>
    </source>
</reference>
<gene>
    <name evidence="1" type="ORF">Fmac_032512</name>
</gene>
<keyword evidence="2" id="KW-1185">Reference proteome</keyword>
<evidence type="ECO:0008006" key="3">
    <source>
        <dbReference type="Google" id="ProtNLM"/>
    </source>
</evidence>
<dbReference type="Proteomes" id="UP001603857">
    <property type="component" value="Unassembled WGS sequence"/>
</dbReference>
<dbReference type="EMBL" id="JBGMDY010000011">
    <property type="protein sequence ID" value="KAL2318636.1"/>
    <property type="molecule type" value="Genomic_DNA"/>
</dbReference>
<proteinExistence type="predicted"/>
<evidence type="ECO:0000313" key="2">
    <source>
        <dbReference type="Proteomes" id="UP001603857"/>
    </source>
</evidence>
<protein>
    <recommendedName>
        <fullName evidence="3">DNA recombination and repair protein Rad51-like C-terminal domain-containing protein</fullName>
    </recommendedName>
</protein>
<accession>A0ABD1L551</accession>
<name>A0ABD1L551_9FABA</name>